<sequence length="129" mass="14081">MKYIFTLVFCLAGMVSFAQQATEDENGRPIGAKPAVVVSSVESDIYLRQSKEKSSSSSILIEYSLPFGKSGGKLVLFHPKEDRELKTINFSGNNGSTVVDIKEIGFSGFNAGLYLTDGTFVKSQSFYSE</sequence>
<dbReference type="OrthoDB" id="959790at2"/>
<keyword evidence="1" id="KW-0732">Signal</keyword>
<organism evidence="2 3">
    <name type="scientific">Arcticibacterium luteifluviistationis</name>
    <dbReference type="NCBI Taxonomy" id="1784714"/>
    <lineage>
        <taxon>Bacteria</taxon>
        <taxon>Pseudomonadati</taxon>
        <taxon>Bacteroidota</taxon>
        <taxon>Cytophagia</taxon>
        <taxon>Cytophagales</taxon>
        <taxon>Leadbetterellaceae</taxon>
        <taxon>Arcticibacterium</taxon>
    </lineage>
</organism>
<dbReference type="KEGG" id="als:DJ013_19290"/>
<keyword evidence="3" id="KW-1185">Reference proteome</keyword>
<dbReference type="EMBL" id="CP029480">
    <property type="protein sequence ID" value="AWW00199.1"/>
    <property type="molecule type" value="Genomic_DNA"/>
</dbReference>
<gene>
    <name evidence="2" type="ORF">DJ013_19290</name>
</gene>
<feature type="signal peptide" evidence="1">
    <location>
        <begin position="1"/>
        <end position="21"/>
    </location>
</feature>
<name>A0A2Z4GGZ7_9BACT</name>
<reference evidence="2 3" key="1">
    <citation type="submission" date="2018-05" db="EMBL/GenBank/DDBJ databases">
        <title>Complete genome sequence of Arcticibacterium luteifluviistationis SM1504T, a cytophagaceae bacterium isolated from Arctic surface seawater.</title>
        <authorList>
            <person name="Li Y."/>
            <person name="Qin Q.-L."/>
        </authorList>
    </citation>
    <scope>NUCLEOTIDE SEQUENCE [LARGE SCALE GENOMIC DNA]</scope>
    <source>
        <strain evidence="2 3">SM1504</strain>
    </source>
</reference>
<dbReference type="Proteomes" id="UP000249873">
    <property type="component" value="Chromosome"/>
</dbReference>
<dbReference type="AlphaFoldDB" id="A0A2Z4GGZ7"/>
<dbReference type="RefSeq" id="WP_111373566.1">
    <property type="nucleotide sequence ID" value="NZ_CP029480.1"/>
</dbReference>
<evidence type="ECO:0000313" key="2">
    <source>
        <dbReference type="EMBL" id="AWW00199.1"/>
    </source>
</evidence>
<proteinExistence type="predicted"/>
<evidence type="ECO:0000313" key="3">
    <source>
        <dbReference type="Proteomes" id="UP000249873"/>
    </source>
</evidence>
<evidence type="ECO:0000256" key="1">
    <source>
        <dbReference type="SAM" id="SignalP"/>
    </source>
</evidence>
<accession>A0A2Z4GGZ7</accession>
<feature type="chain" id="PRO_5016443149" evidence="1">
    <location>
        <begin position="22"/>
        <end position="129"/>
    </location>
</feature>
<protein>
    <submittedName>
        <fullName evidence="2">Uncharacterized protein</fullName>
    </submittedName>
</protein>